<dbReference type="Pfam" id="PF00391">
    <property type="entry name" value="PEP-utilizers"/>
    <property type="match status" value="1"/>
</dbReference>
<keyword evidence="4" id="KW-1185">Reference proteome</keyword>
<dbReference type="GO" id="GO:0005524">
    <property type="term" value="F:ATP binding"/>
    <property type="evidence" value="ECO:0007669"/>
    <property type="project" value="InterPro"/>
</dbReference>
<feature type="domain" description="Pyruvate phosphate dikinase AMP/ATP-binding" evidence="2">
    <location>
        <begin position="19"/>
        <end position="312"/>
    </location>
</feature>
<evidence type="ECO:0000259" key="1">
    <source>
        <dbReference type="Pfam" id="PF00391"/>
    </source>
</evidence>
<sequence>MSAGRLLDFDAAADAGAGLAGGKGTTLGRLRRYGLPVPAGFVVASTAYADFFAADLHAAAKAAGHEADALAALRRRIAAKPLPAALSEALADELRRRGWETTPLAVRSSAPMEDSRRASFAGIHHSVLNVAGAAALADAVRAVWASLWTPQAVAYRTRLELPPAAAAMAVVVMPLLAARSAGVAFSCDPASGRDDRLVVSAVRGLGEALVGGLEAGEEIVVGEDCFDERIAILSRRPARQRSAIVADAAGGTRQQACADGGEILTDADALALAALVRDAANALDFAEPWFDLEWVQDDTGFHLVQARPVTARPWHTYPGLAGQHAIWTNGNTRDVVPQPVNAADWASMRRLINLYLEQGYRLAGYPLLPGAQRGALFSGRLYLNVSFIQWEGFDALGVSPQAMNALLGGHHAEIAVPTVRWRDRLRRIGRLVRYLAGVAGRRRHGRAQAAAAFADCRRWRSEDLAALPDTALGERLRSLFAHVRRQDGLQFLQGSSGGNLHTLLEAVDKEFPGEGQALVAALMAGQEASVSAQQGYDLVGLARIADAEPAVRDWLRAGAPHDPGRLPADSPFRAALAAFLDRHGHRGVYESYLRSPRWRENPAWLLSTLADLAGVDTAALAARQQAAADAAWQRLRARLPRWRLALLRKLVEGAIADGNDRELARSAFTAYSEVGRRLLLEAGRRLRERGALDAADGVFHLLPGELCAALAGTLPAAALRARIAGRAVRFAEWTAAPAPDVVIDGAAGIAETFADDSAATIDADGRVWRGVAVGTGCGEGVARLIDHPEAGHRLAPGEILVAPSTDPAWTPLFLKAGGLVMETGGYLSHGATVAREFGIPAVVNLPGIRGALADGRRVRVDGLAGRVEFLD</sequence>
<proteinExistence type="predicted"/>
<dbReference type="Gene3D" id="3.30.1490.20">
    <property type="entry name" value="ATP-grasp fold, A domain"/>
    <property type="match status" value="1"/>
</dbReference>
<feature type="domain" description="PEP-utilising enzyme mobile" evidence="1">
    <location>
        <begin position="795"/>
        <end position="865"/>
    </location>
</feature>
<dbReference type="SUPFAM" id="SSF52009">
    <property type="entry name" value="Phosphohistidine domain"/>
    <property type="match status" value="1"/>
</dbReference>
<dbReference type="SUPFAM" id="SSF56059">
    <property type="entry name" value="Glutathione synthetase ATP-binding domain-like"/>
    <property type="match status" value="1"/>
</dbReference>
<dbReference type="PANTHER" id="PTHR43615">
    <property type="entry name" value="PHOSPHOENOLPYRUVATE SYNTHASE-RELATED"/>
    <property type="match status" value="1"/>
</dbReference>
<gene>
    <name evidence="3" type="ORF">IWH25_13885</name>
</gene>
<dbReference type="Pfam" id="PF01326">
    <property type="entry name" value="PPDK_N"/>
    <property type="match status" value="1"/>
</dbReference>
<evidence type="ECO:0000313" key="3">
    <source>
        <dbReference type="EMBL" id="QRJ62848.1"/>
    </source>
</evidence>
<dbReference type="InterPro" id="IPR002192">
    <property type="entry name" value="PPDK_AMP/ATP-bd"/>
</dbReference>
<dbReference type="InterPro" id="IPR008279">
    <property type="entry name" value="PEP-util_enz_mobile_dom"/>
</dbReference>
<dbReference type="PANTHER" id="PTHR43615:SF1">
    <property type="entry name" value="PPDK_N DOMAIN-CONTAINING PROTEIN"/>
    <property type="match status" value="1"/>
</dbReference>
<dbReference type="EMBL" id="CP064781">
    <property type="protein sequence ID" value="QRJ62848.1"/>
    <property type="molecule type" value="Genomic_DNA"/>
</dbReference>
<dbReference type="KEGG" id="ares:IWH25_13885"/>
<dbReference type="InterPro" id="IPR036637">
    <property type="entry name" value="Phosphohistidine_dom_sf"/>
</dbReference>
<dbReference type="Proteomes" id="UP000663444">
    <property type="component" value="Chromosome"/>
</dbReference>
<dbReference type="Gene3D" id="3.30.470.20">
    <property type="entry name" value="ATP-grasp fold, B domain"/>
    <property type="match status" value="1"/>
</dbReference>
<dbReference type="Gene3D" id="3.50.30.10">
    <property type="entry name" value="Phosphohistidine domain"/>
    <property type="match status" value="1"/>
</dbReference>
<accession>A0A974PWM0</accession>
<dbReference type="AlphaFoldDB" id="A0A974PWM0"/>
<name>A0A974PWM0_9RHOO</name>
<dbReference type="RefSeq" id="WP_203386380.1">
    <property type="nucleotide sequence ID" value="NZ_CP064781.1"/>
</dbReference>
<protein>
    <submittedName>
        <fullName evidence="3">Phosphoenolpyruvate synthase</fullName>
    </submittedName>
</protein>
<dbReference type="InterPro" id="IPR013815">
    <property type="entry name" value="ATP_grasp_subdomain_1"/>
</dbReference>
<evidence type="ECO:0000259" key="2">
    <source>
        <dbReference type="Pfam" id="PF01326"/>
    </source>
</evidence>
<reference evidence="3" key="1">
    <citation type="submission" date="2020-11" db="EMBL/GenBank/DDBJ databases">
        <title>Azospira restricta DSM 18626 genome sequence.</title>
        <authorList>
            <person name="Moe W.M."/>
        </authorList>
    </citation>
    <scope>NUCLEOTIDE SEQUENCE</scope>
    <source>
        <strain evidence="3">DSM 18626</strain>
    </source>
</reference>
<dbReference type="GO" id="GO:0016301">
    <property type="term" value="F:kinase activity"/>
    <property type="evidence" value="ECO:0007669"/>
    <property type="project" value="InterPro"/>
</dbReference>
<organism evidence="3 4">
    <name type="scientific">Azospira restricta</name>
    <dbReference type="NCBI Taxonomy" id="404405"/>
    <lineage>
        <taxon>Bacteria</taxon>
        <taxon>Pseudomonadati</taxon>
        <taxon>Pseudomonadota</taxon>
        <taxon>Betaproteobacteria</taxon>
        <taxon>Rhodocyclales</taxon>
        <taxon>Rhodocyclaceae</taxon>
        <taxon>Azospira</taxon>
    </lineage>
</organism>
<dbReference type="InterPro" id="IPR051549">
    <property type="entry name" value="PEP_Utilizing_Enz"/>
</dbReference>
<evidence type="ECO:0000313" key="4">
    <source>
        <dbReference type="Proteomes" id="UP000663444"/>
    </source>
</evidence>